<dbReference type="EMBL" id="AF332585">
    <property type="protein sequence ID" value="AAK01299.1"/>
    <property type="molecule type" value="Genomic_DNA"/>
</dbReference>
<name>Q9AM06_LEPBY</name>
<sequence length="90" mass="10227">MFRNQHSDVLDRAFGYCSLKSVGGIGEWGNGEVFSLFPQIARSYTSNRIDRSISLEIHEPSFWSKRYLPRIGFDRRTNASAVTARTSTIP</sequence>
<dbReference type="AlphaFoldDB" id="Q9AM06"/>
<protein>
    <submittedName>
        <fullName evidence="1">Uncharacterized protein</fullName>
    </submittedName>
</protein>
<accession>Q9AM06</accession>
<evidence type="ECO:0000313" key="1">
    <source>
        <dbReference type="EMBL" id="AAK01299.1"/>
    </source>
</evidence>
<reference evidence="1" key="1">
    <citation type="submission" date="2000-12" db="EMBL/GenBank/DDBJ databases">
        <title>Cloning and Sequencing of the putative ABC transporter genes from a non-heterocystous cyanobacterium, Plectonema Boryanum.</title>
        <authorList>
            <person name="Misra H.S."/>
            <person name="Khairnar N.P."/>
            <person name="Mathur M."/>
            <person name="Donnelly R.J."/>
            <person name="Mahajan S.K."/>
        </authorList>
    </citation>
    <scope>NUCLEOTIDE SEQUENCE</scope>
</reference>
<proteinExistence type="predicted"/>
<organism evidence="1">
    <name type="scientific">Leptolyngbya boryana</name>
    <name type="common">Plectonema boryanum</name>
    <dbReference type="NCBI Taxonomy" id="1184"/>
    <lineage>
        <taxon>Bacteria</taxon>
        <taxon>Bacillati</taxon>
        <taxon>Cyanobacteriota</taxon>
        <taxon>Cyanophyceae</taxon>
        <taxon>Leptolyngbyales</taxon>
        <taxon>Leptolyngbyaceae</taxon>
        <taxon>Leptolyngbya group</taxon>
        <taxon>Leptolyngbya</taxon>
    </lineage>
</organism>